<dbReference type="AlphaFoldDB" id="A0A0A3I0K3"/>
<comment type="subcellular location">
    <subcellularLocation>
        <location evidence="1">Membrane</location>
    </subcellularLocation>
</comment>
<comment type="similarity">
    <text evidence="2">Belongs to the transpeptidase family.</text>
</comment>
<dbReference type="GO" id="GO:0008658">
    <property type="term" value="F:penicillin binding"/>
    <property type="evidence" value="ECO:0007669"/>
    <property type="project" value="InterPro"/>
</dbReference>
<protein>
    <submittedName>
        <fullName evidence="7">Uncharacterized protein</fullName>
    </submittedName>
</protein>
<organism evidence="7 8">
    <name type="scientific">Ureibacillus sinduriensis BLB-1 = JCM 15800</name>
    <dbReference type="NCBI Taxonomy" id="1384057"/>
    <lineage>
        <taxon>Bacteria</taxon>
        <taxon>Bacillati</taxon>
        <taxon>Bacillota</taxon>
        <taxon>Bacilli</taxon>
        <taxon>Bacillales</taxon>
        <taxon>Caryophanaceae</taxon>
        <taxon>Ureibacillus</taxon>
    </lineage>
</organism>
<sequence>MVYMKKKWMWIAGFIAILLVAAGSVFGYQQWNETKTKEKKDRVAQEWVAMLKEQSFEKIPGLVTKDSVEQAGYTEESIVEKYKAIFGGIGVSNMEIDYEVDEEDNLEYIATFDTVLGTISEIRYKTKLIENEDDYKIDWTAELIFPGMLSDDKIRYTVNEAKRGEIVDRLGSPLAFNTITYQAGVVPKDLGEGETRTAKIVAIAEKLWITVDFIEGQLGQSWVQEEHFVPLKTLPYGADTPAIEAVQYQQVDTRAYPLREAAAHITGYVGEVNAEDIEKDPTLQAGDVIGRTGLELAFEKELRGQNGGEIYIETANGEKRATIQKIEKQDGQTIEVTIDANLQQTAFDALGNAAGSTVVMEPKTGNLLALVSKPSYNPNQFVVGISQSEYDAYNNDEDKPFISRITTRYAPGSTFKPITASIGLESGVTTVDETHQISGLQWQQDASWGSYKISRVSETANVNLRTALVKSDNIYFAQEALEMGEETFREGLNKLTFGESYELPLTMEPAQISNKEVFESEILLADTAYGQGQLLMSPIHMAANFSVLANDGVLTYPNLIAGAKAKTKEVFVKETIDTIKPMLVEVVTAPEGTAHELNGTGNIAAKTGTAELKKAQGERGVENSLITVFDANDSSYMAVSIVEDHRAVGKTATQLIKPVIQYLELLTQ</sequence>
<dbReference type="Pfam" id="PF00905">
    <property type="entry name" value="Transpeptidase"/>
    <property type="match status" value="1"/>
</dbReference>
<evidence type="ECO:0000313" key="7">
    <source>
        <dbReference type="EMBL" id="KGR77040.1"/>
    </source>
</evidence>
<evidence type="ECO:0000313" key="8">
    <source>
        <dbReference type="Proteomes" id="UP000030408"/>
    </source>
</evidence>
<accession>A0A0A3I0K3</accession>
<comment type="caution">
    <text evidence="7">The sequence shown here is derived from an EMBL/GenBank/DDBJ whole genome shotgun (WGS) entry which is preliminary data.</text>
</comment>
<dbReference type="STRING" id="1384057.CD33_03755"/>
<dbReference type="InterPro" id="IPR007887">
    <property type="entry name" value="MecA_N"/>
</dbReference>
<dbReference type="InterPro" id="IPR036138">
    <property type="entry name" value="PBP_dimer_sf"/>
</dbReference>
<feature type="domain" description="Penicillin-binding protein transpeptidase" evidence="4">
    <location>
        <begin position="355"/>
        <end position="660"/>
    </location>
</feature>
<dbReference type="OrthoDB" id="9766847at2"/>
<evidence type="ECO:0000259" key="6">
    <source>
        <dbReference type="Pfam" id="PF05223"/>
    </source>
</evidence>
<dbReference type="InterPro" id="IPR032710">
    <property type="entry name" value="NTF2-like_dom_sf"/>
</dbReference>
<dbReference type="InterPro" id="IPR005311">
    <property type="entry name" value="PBP_dimer"/>
</dbReference>
<dbReference type="SUPFAM" id="SSF56519">
    <property type="entry name" value="Penicillin binding protein dimerisation domain"/>
    <property type="match status" value="1"/>
</dbReference>
<dbReference type="InterPro" id="IPR050515">
    <property type="entry name" value="Beta-lactam/transpept"/>
</dbReference>
<dbReference type="InterPro" id="IPR001460">
    <property type="entry name" value="PCN-bd_Tpept"/>
</dbReference>
<dbReference type="GO" id="GO:0071555">
    <property type="term" value="P:cell wall organization"/>
    <property type="evidence" value="ECO:0007669"/>
    <property type="project" value="TreeGrafter"/>
</dbReference>
<keyword evidence="3" id="KW-0472">Membrane</keyword>
<reference evidence="7 8" key="1">
    <citation type="submission" date="2014-02" db="EMBL/GenBank/DDBJ databases">
        <title>Draft genome sequence of Lysinibacillus sinduriensis JCM 15800.</title>
        <authorList>
            <person name="Zhang F."/>
            <person name="Wang G."/>
            <person name="Zhang L."/>
        </authorList>
    </citation>
    <scope>NUCLEOTIDE SEQUENCE [LARGE SCALE GENOMIC DNA]</scope>
    <source>
        <strain evidence="7 8">JCM 15800</strain>
    </source>
</reference>
<feature type="domain" description="Penicillin-binding protein dimerisation" evidence="5">
    <location>
        <begin position="160"/>
        <end position="322"/>
    </location>
</feature>
<dbReference type="GO" id="GO:0005886">
    <property type="term" value="C:plasma membrane"/>
    <property type="evidence" value="ECO:0007669"/>
    <property type="project" value="TreeGrafter"/>
</dbReference>
<dbReference type="GO" id="GO:0071972">
    <property type="term" value="F:peptidoglycan L,D-transpeptidase activity"/>
    <property type="evidence" value="ECO:0007669"/>
    <property type="project" value="TreeGrafter"/>
</dbReference>
<dbReference type="SUPFAM" id="SSF56601">
    <property type="entry name" value="beta-lactamase/transpeptidase-like"/>
    <property type="match status" value="1"/>
</dbReference>
<gene>
    <name evidence="7" type="ORF">CD33_03755</name>
</gene>
<evidence type="ECO:0000256" key="3">
    <source>
        <dbReference type="ARBA" id="ARBA00023136"/>
    </source>
</evidence>
<evidence type="ECO:0000259" key="4">
    <source>
        <dbReference type="Pfam" id="PF00905"/>
    </source>
</evidence>
<dbReference type="SUPFAM" id="SSF54427">
    <property type="entry name" value="NTF2-like"/>
    <property type="match status" value="1"/>
</dbReference>
<dbReference type="EMBL" id="JPVO01000041">
    <property type="protein sequence ID" value="KGR77040.1"/>
    <property type="molecule type" value="Genomic_DNA"/>
</dbReference>
<dbReference type="Gene3D" id="3.30.1390.30">
    <property type="entry name" value="Penicillin-binding protein 2a, domain 3"/>
    <property type="match status" value="1"/>
</dbReference>
<evidence type="ECO:0000256" key="2">
    <source>
        <dbReference type="ARBA" id="ARBA00007171"/>
    </source>
</evidence>
<dbReference type="Gene3D" id="3.10.450.100">
    <property type="entry name" value="NTF2-like, domain 1"/>
    <property type="match status" value="1"/>
</dbReference>
<dbReference type="InterPro" id="IPR012338">
    <property type="entry name" value="Beta-lactam/transpept-like"/>
</dbReference>
<dbReference type="eggNOG" id="COG0768">
    <property type="taxonomic scope" value="Bacteria"/>
</dbReference>
<evidence type="ECO:0000259" key="5">
    <source>
        <dbReference type="Pfam" id="PF03717"/>
    </source>
</evidence>
<dbReference type="Gene3D" id="3.40.710.10">
    <property type="entry name" value="DD-peptidase/beta-lactamase superfamily"/>
    <property type="match status" value="1"/>
</dbReference>
<dbReference type="PANTHER" id="PTHR30627:SF25">
    <property type="entry name" value="PENICILLIN-BINDING PROTEIN 3"/>
    <property type="match status" value="1"/>
</dbReference>
<dbReference type="PANTHER" id="PTHR30627">
    <property type="entry name" value="PEPTIDOGLYCAN D,D-TRANSPEPTIDASE"/>
    <property type="match status" value="1"/>
</dbReference>
<proteinExistence type="inferred from homology"/>
<dbReference type="Gene3D" id="3.90.1310.10">
    <property type="entry name" value="Penicillin-binding protein 2a (Domain 2)"/>
    <property type="match status" value="1"/>
</dbReference>
<dbReference type="GO" id="GO:0046677">
    <property type="term" value="P:response to antibiotic"/>
    <property type="evidence" value="ECO:0007669"/>
    <property type="project" value="InterPro"/>
</dbReference>
<dbReference type="Proteomes" id="UP000030408">
    <property type="component" value="Unassembled WGS sequence"/>
</dbReference>
<dbReference type="Pfam" id="PF05223">
    <property type="entry name" value="MecA_N"/>
    <property type="match status" value="1"/>
</dbReference>
<name>A0A0A3I0K3_9BACL</name>
<keyword evidence="8" id="KW-1185">Reference proteome</keyword>
<evidence type="ECO:0000256" key="1">
    <source>
        <dbReference type="ARBA" id="ARBA00004370"/>
    </source>
</evidence>
<feature type="domain" description="NTF2-like N-terminal transpeptidase" evidence="6">
    <location>
        <begin position="43"/>
        <end position="151"/>
    </location>
</feature>
<dbReference type="Pfam" id="PF03717">
    <property type="entry name" value="PBP_dimer"/>
    <property type="match status" value="1"/>
</dbReference>